<evidence type="ECO:0000259" key="3">
    <source>
        <dbReference type="Pfam" id="PF13778"/>
    </source>
</evidence>
<keyword evidence="1" id="KW-0732">Signal</keyword>
<organism evidence="4 5">
    <name type="scientific">Aggregatimonas sangjinii</name>
    <dbReference type="NCBI Taxonomy" id="2583587"/>
    <lineage>
        <taxon>Bacteria</taxon>
        <taxon>Pseudomonadati</taxon>
        <taxon>Bacteroidota</taxon>
        <taxon>Flavobacteriia</taxon>
        <taxon>Flavobacteriales</taxon>
        <taxon>Flavobacteriaceae</taxon>
        <taxon>Aggregatimonas</taxon>
    </lineage>
</organism>
<evidence type="ECO:0000256" key="1">
    <source>
        <dbReference type="ARBA" id="ARBA00022729"/>
    </source>
</evidence>
<feature type="domain" description="DUF4174" evidence="3">
    <location>
        <begin position="91"/>
        <end position="205"/>
    </location>
</feature>
<proteinExistence type="predicted"/>
<accession>A0A5B7SM42</accession>
<evidence type="ECO:0000313" key="4">
    <source>
        <dbReference type="EMBL" id="QCW99151.1"/>
    </source>
</evidence>
<dbReference type="AlphaFoldDB" id="A0A5B7SM42"/>
<dbReference type="OrthoDB" id="7362103at2"/>
<sequence>MSTVVVFWSTLPWQRKNRKKCTRCSQTYKQLISSYQKAIPIKTPDGFFLYLILNTVAMKTKDYFSKKIAQCYFLLITLTMLAPMTTIAQSLDDYKWKNRIVFLVGKTIDSQAMQNQLEQFRNTEEEMAERDLVLFLATRRDVFDESYEKVDIRITEIRKTARIKSDFTGVLLFGKDGGCKLKKDFQVEPEEIFDLIDGMPMRRSEIRNK</sequence>
<dbReference type="Pfam" id="PF13778">
    <property type="entry name" value="DUF4174"/>
    <property type="match status" value="1"/>
</dbReference>
<reference evidence="4 5" key="1">
    <citation type="submission" date="2019-05" db="EMBL/GenBank/DDBJ databases">
        <title>Genome sequencing of F202Z8.</title>
        <authorList>
            <person name="Kwon Y.M."/>
        </authorList>
    </citation>
    <scope>NUCLEOTIDE SEQUENCE [LARGE SCALE GENOMIC DNA]</scope>
    <source>
        <strain evidence="4 5">F202Z8</strain>
    </source>
</reference>
<dbReference type="KEGG" id="asag:FGM00_03105"/>
<evidence type="ECO:0000256" key="2">
    <source>
        <dbReference type="SAM" id="Phobius"/>
    </source>
</evidence>
<dbReference type="InterPro" id="IPR025232">
    <property type="entry name" value="DUF4174"/>
</dbReference>
<dbReference type="Proteomes" id="UP000310017">
    <property type="component" value="Chromosome"/>
</dbReference>
<keyword evidence="2" id="KW-1133">Transmembrane helix</keyword>
<feature type="transmembrane region" description="Helical" evidence="2">
    <location>
        <begin position="71"/>
        <end position="91"/>
    </location>
</feature>
<gene>
    <name evidence="4" type="ORF">FGM00_03105</name>
</gene>
<keyword evidence="5" id="KW-1185">Reference proteome</keyword>
<dbReference type="EMBL" id="CP040710">
    <property type="protein sequence ID" value="QCW99151.1"/>
    <property type="molecule type" value="Genomic_DNA"/>
</dbReference>
<evidence type="ECO:0000313" key="5">
    <source>
        <dbReference type="Proteomes" id="UP000310017"/>
    </source>
</evidence>
<protein>
    <submittedName>
        <fullName evidence="4">DUF4174 domain-containing protein</fullName>
    </submittedName>
</protein>
<keyword evidence="2" id="KW-0812">Transmembrane</keyword>
<keyword evidence="2" id="KW-0472">Membrane</keyword>
<name>A0A5B7SM42_9FLAO</name>